<gene>
    <name evidence="4" type="ORF">FAZ21_16360</name>
</gene>
<accession>A0A4U0PJQ3</accession>
<dbReference type="OrthoDB" id="9766852at2"/>
<dbReference type="Gene3D" id="3.20.20.70">
    <property type="entry name" value="Aldolase class I"/>
    <property type="match status" value="1"/>
</dbReference>
<reference evidence="4 5" key="1">
    <citation type="submission" date="2019-04" db="EMBL/GenBank/DDBJ databases">
        <title>Chitiniphilus eburnea sp. nov., a novel chitinolytic bacterium isolated from aquaculture sludge.</title>
        <authorList>
            <person name="Sheng M."/>
        </authorList>
    </citation>
    <scope>NUCLEOTIDE SEQUENCE [LARGE SCALE GENOMIC DNA]</scope>
    <source>
        <strain evidence="4 5">HX-2-15</strain>
    </source>
</reference>
<sequence length="372" mass="40648">MDLSELKTRPRWHPQCWRDKEHRHMPSYPDFDLAGVTERLASLPGLVRYGDIERLQADLCAAAEGRGCVLLTGDAEEYFHDASPAQLGARLRALATLRRYLALVAGTPVTTVGLLAGNYARSRLQPTEVVNGLTMTSYYGDMVNSRAPSPWCRQPDAKRMLWAYEAAQLALSLLRRDDGPLYTAHEGANLHYEAALVRRHDDAFYAASAHLLVLEQINLFPDSSHLEFCRGVRNPIGVRVSPQLSPARLVGICRMLDPDRTPGKLVLISSMGRQCAALGPQLAALREANAPAVWLCDPLRGNTRDDGEIVLDDAIAELTQTVALHAAQHNRLAGAYLHAGPAGGSGPRPSQLKFQEALQLCSNLALALRNAG</sequence>
<name>A0A4U0PJQ3_9NEIS</name>
<dbReference type="EMBL" id="SUMF01000027">
    <property type="protein sequence ID" value="TJZ67442.1"/>
    <property type="molecule type" value="Genomic_DNA"/>
</dbReference>
<dbReference type="SUPFAM" id="SSF51569">
    <property type="entry name" value="Aldolase"/>
    <property type="match status" value="1"/>
</dbReference>
<dbReference type="GO" id="GO:0009073">
    <property type="term" value="P:aromatic amino acid family biosynthetic process"/>
    <property type="evidence" value="ECO:0007669"/>
    <property type="project" value="InterPro"/>
</dbReference>
<dbReference type="GO" id="GO:0003849">
    <property type="term" value="F:3-deoxy-7-phosphoheptulonate synthase activity"/>
    <property type="evidence" value="ECO:0007669"/>
    <property type="project" value="UniProtKB-EC"/>
</dbReference>
<dbReference type="InterPro" id="IPR013785">
    <property type="entry name" value="Aldolase_TIM"/>
</dbReference>
<dbReference type="RefSeq" id="WP_136774520.1">
    <property type="nucleotide sequence ID" value="NZ_CP156074.1"/>
</dbReference>
<dbReference type="EC" id="2.5.1.54" evidence="3"/>
<comment type="similarity">
    <text evidence="1 3">Belongs to the class-II DAHP synthase family.</text>
</comment>
<organism evidence="4 5">
    <name type="scientific">Chitiniphilus eburneus</name>
    <dbReference type="NCBI Taxonomy" id="2571148"/>
    <lineage>
        <taxon>Bacteria</taxon>
        <taxon>Pseudomonadati</taxon>
        <taxon>Pseudomonadota</taxon>
        <taxon>Betaproteobacteria</taxon>
        <taxon>Neisseriales</taxon>
        <taxon>Chitinibacteraceae</taxon>
        <taxon>Chitiniphilus</taxon>
    </lineage>
</organism>
<comment type="catalytic activity">
    <reaction evidence="3">
        <text>D-erythrose 4-phosphate + phosphoenolpyruvate + H2O = 7-phospho-2-dehydro-3-deoxy-D-arabino-heptonate + phosphate</text>
        <dbReference type="Rhea" id="RHEA:14717"/>
        <dbReference type="ChEBI" id="CHEBI:15377"/>
        <dbReference type="ChEBI" id="CHEBI:16897"/>
        <dbReference type="ChEBI" id="CHEBI:43474"/>
        <dbReference type="ChEBI" id="CHEBI:58394"/>
        <dbReference type="ChEBI" id="CHEBI:58702"/>
        <dbReference type="EC" id="2.5.1.54"/>
    </reaction>
</comment>
<evidence type="ECO:0000313" key="5">
    <source>
        <dbReference type="Proteomes" id="UP000310016"/>
    </source>
</evidence>
<evidence type="ECO:0000313" key="4">
    <source>
        <dbReference type="EMBL" id="TJZ67442.1"/>
    </source>
</evidence>
<protein>
    <recommendedName>
        <fullName evidence="3">Phospho-2-dehydro-3-deoxyheptonate aldolase</fullName>
        <ecNumber evidence="3">2.5.1.54</ecNumber>
    </recommendedName>
</protein>
<comment type="caution">
    <text evidence="4">The sequence shown here is derived from an EMBL/GenBank/DDBJ whole genome shotgun (WGS) entry which is preliminary data.</text>
</comment>
<dbReference type="AlphaFoldDB" id="A0A4U0PJQ3"/>
<proteinExistence type="inferred from homology"/>
<keyword evidence="5" id="KW-1185">Reference proteome</keyword>
<dbReference type="PANTHER" id="PTHR21337">
    <property type="entry name" value="PHOSPHO-2-DEHYDRO-3-DEOXYHEPTONATE ALDOLASE 1, 2"/>
    <property type="match status" value="1"/>
</dbReference>
<evidence type="ECO:0000256" key="2">
    <source>
        <dbReference type="ARBA" id="ARBA00022679"/>
    </source>
</evidence>
<dbReference type="InterPro" id="IPR002480">
    <property type="entry name" value="DAHP_synth_2"/>
</dbReference>
<evidence type="ECO:0000256" key="3">
    <source>
        <dbReference type="RuleBase" id="RU363071"/>
    </source>
</evidence>
<dbReference type="PANTHER" id="PTHR21337:SF0">
    <property type="entry name" value="PHOSPHO-2-DEHYDRO-3-DEOXYHEPTONATE ALDOLASE"/>
    <property type="match status" value="1"/>
</dbReference>
<dbReference type="Pfam" id="PF01474">
    <property type="entry name" value="DAHP_synth_2"/>
    <property type="match status" value="2"/>
</dbReference>
<dbReference type="Proteomes" id="UP000310016">
    <property type="component" value="Unassembled WGS sequence"/>
</dbReference>
<keyword evidence="2 3" id="KW-0808">Transferase</keyword>
<evidence type="ECO:0000256" key="1">
    <source>
        <dbReference type="ARBA" id="ARBA00008911"/>
    </source>
</evidence>